<accession>A0ABS0T195</accession>
<feature type="transmembrane region" description="Helical" evidence="1">
    <location>
        <begin position="12"/>
        <end position="38"/>
    </location>
</feature>
<comment type="caution">
    <text evidence="2">The sequence shown here is derived from an EMBL/GenBank/DDBJ whole genome shotgun (WGS) entry which is preliminary data.</text>
</comment>
<reference evidence="2 3" key="1">
    <citation type="submission" date="2020-11" db="EMBL/GenBank/DDBJ databases">
        <title>genome sequence of strain KACC 18849.</title>
        <authorList>
            <person name="Gao J."/>
            <person name="Zhang X."/>
        </authorList>
    </citation>
    <scope>NUCLEOTIDE SEQUENCE [LARGE SCALE GENOMIC DNA]</scope>
    <source>
        <strain evidence="2 3">KACC 18849</strain>
    </source>
</reference>
<organism evidence="2 3">
    <name type="scientific">Caulobacter hibisci</name>
    <dbReference type="NCBI Taxonomy" id="2035993"/>
    <lineage>
        <taxon>Bacteria</taxon>
        <taxon>Pseudomonadati</taxon>
        <taxon>Pseudomonadota</taxon>
        <taxon>Alphaproteobacteria</taxon>
        <taxon>Caulobacterales</taxon>
        <taxon>Caulobacteraceae</taxon>
        <taxon>Caulobacter</taxon>
    </lineage>
</organism>
<sequence length="277" mass="30476">MAVSWRRGAKVVALLGSAVVLTVLTQVGGLILLLTAWVARLRRWPVGLSLLTFLAVYGLATAVVVPPLAKLGGRDRLPCLVGKGETYGAVNPLLCMLNRNYARPEARTALAALAGHMAEAYPATVTRYLDAGFPFFDGFPLPPHLSHRDGLKVDLAYLYRERSGAPVSDGTASPIGYWAYEGPKSGEARPCAGYRRANLRWDFDVLQPLATRRADPVRTAEMLRWLTTEGRAFGVKKILLEPHLKARWAPDVDMIRFQGCRAARHDDHLHLELSKAN</sequence>
<gene>
    <name evidence="2" type="ORF">I4Q42_18425</name>
</gene>
<evidence type="ECO:0008006" key="4">
    <source>
        <dbReference type="Google" id="ProtNLM"/>
    </source>
</evidence>
<evidence type="ECO:0000256" key="1">
    <source>
        <dbReference type="SAM" id="Phobius"/>
    </source>
</evidence>
<keyword evidence="3" id="KW-1185">Reference proteome</keyword>
<feature type="transmembrane region" description="Helical" evidence="1">
    <location>
        <begin position="44"/>
        <end position="68"/>
    </location>
</feature>
<protein>
    <recommendedName>
        <fullName evidence="4">Penicillin-insensitive murein endopeptidase</fullName>
    </recommendedName>
</protein>
<name>A0ABS0T195_9CAUL</name>
<keyword evidence="1" id="KW-0472">Membrane</keyword>
<evidence type="ECO:0000313" key="2">
    <source>
        <dbReference type="EMBL" id="MBI1685646.1"/>
    </source>
</evidence>
<dbReference type="EMBL" id="JADWOX010000014">
    <property type="protein sequence ID" value="MBI1685646.1"/>
    <property type="molecule type" value="Genomic_DNA"/>
</dbReference>
<keyword evidence="1" id="KW-1133">Transmembrane helix</keyword>
<dbReference type="RefSeq" id="WP_198577548.1">
    <property type="nucleotide sequence ID" value="NZ_JADWOX010000014.1"/>
</dbReference>
<proteinExistence type="predicted"/>
<dbReference type="Proteomes" id="UP000639859">
    <property type="component" value="Unassembled WGS sequence"/>
</dbReference>
<dbReference type="InterPro" id="IPR009045">
    <property type="entry name" value="Zn_M74/Hedgehog-like"/>
</dbReference>
<dbReference type="Gene3D" id="3.30.1380.10">
    <property type="match status" value="1"/>
</dbReference>
<evidence type="ECO:0000313" key="3">
    <source>
        <dbReference type="Proteomes" id="UP000639859"/>
    </source>
</evidence>
<keyword evidence="1" id="KW-0812">Transmembrane</keyword>